<dbReference type="Proteomes" id="UP001549047">
    <property type="component" value="Unassembled WGS sequence"/>
</dbReference>
<proteinExistence type="predicted"/>
<comment type="caution">
    <text evidence="1">The sequence shown here is derived from an EMBL/GenBank/DDBJ whole genome shotgun (WGS) entry which is preliminary data.</text>
</comment>
<evidence type="ECO:0000313" key="1">
    <source>
        <dbReference type="EMBL" id="MET3612786.1"/>
    </source>
</evidence>
<reference evidence="1 2" key="1">
    <citation type="submission" date="2024-06" db="EMBL/GenBank/DDBJ databases">
        <title>Genomic Encyclopedia of Type Strains, Phase IV (KMG-IV): sequencing the most valuable type-strain genomes for metagenomic binning, comparative biology and taxonomic classification.</title>
        <authorList>
            <person name="Goeker M."/>
        </authorList>
    </citation>
    <scope>NUCLEOTIDE SEQUENCE [LARGE SCALE GENOMIC DNA]</scope>
    <source>
        <strain evidence="1 2">DSM 29780</strain>
    </source>
</reference>
<accession>A0ABV2IWC8</accession>
<protein>
    <submittedName>
        <fullName evidence="1">N-methylhydantoinase B/oxoprolinase/acetone carboxylase alpha subunit</fullName>
    </submittedName>
</protein>
<keyword evidence="2" id="KW-1185">Reference proteome</keyword>
<sequence>MTKEPSDMILPMLREMRKETQEGFASVNQRLDKLDEGQKSFRNALSADSLMSKFVIGDFEERLAALERKFDDLMKAK</sequence>
<gene>
    <name evidence="1" type="ORF">ABID16_001091</name>
</gene>
<evidence type="ECO:0000313" key="2">
    <source>
        <dbReference type="Proteomes" id="UP001549047"/>
    </source>
</evidence>
<dbReference type="RefSeq" id="WP_354555322.1">
    <property type="nucleotide sequence ID" value="NZ_JBEPMB010000001.1"/>
</dbReference>
<organism evidence="1 2">
    <name type="scientific">Rhizobium aquaticum</name>
    <dbReference type="NCBI Taxonomy" id="1549636"/>
    <lineage>
        <taxon>Bacteria</taxon>
        <taxon>Pseudomonadati</taxon>
        <taxon>Pseudomonadota</taxon>
        <taxon>Alphaproteobacteria</taxon>
        <taxon>Hyphomicrobiales</taxon>
        <taxon>Rhizobiaceae</taxon>
        <taxon>Rhizobium/Agrobacterium group</taxon>
        <taxon>Rhizobium</taxon>
    </lineage>
</organism>
<dbReference type="EMBL" id="JBEPMB010000001">
    <property type="protein sequence ID" value="MET3612786.1"/>
    <property type="molecule type" value="Genomic_DNA"/>
</dbReference>
<name>A0ABV2IWC8_9HYPH</name>